<dbReference type="Proteomes" id="UP001190700">
    <property type="component" value="Unassembled WGS sequence"/>
</dbReference>
<gene>
    <name evidence="2" type="ORF">CYMTET_17157</name>
</gene>
<evidence type="ECO:0000313" key="2">
    <source>
        <dbReference type="EMBL" id="KAK3274673.1"/>
    </source>
</evidence>
<sequence length="67" mass="7549">MEKTLDITSKSLASHQDEQKGPNSPRAVVQARFSFRIVDDLVQGQILLRVSDHLEIISVTQKFQGIK</sequence>
<name>A0AAE0GB61_9CHLO</name>
<keyword evidence="3" id="KW-1185">Reference proteome</keyword>
<dbReference type="AlphaFoldDB" id="A0AAE0GB61"/>
<proteinExistence type="predicted"/>
<feature type="compositionally biased region" description="Polar residues" evidence="1">
    <location>
        <begin position="1"/>
        <end position="14"/>
    </location>
</feature>
<comment type="caution">
    <text evidence="2">The sequence shown here is derived from an EMBL/GenBank/DDBJ whole genome shotgun (WGS) entry which is preliminary data.</text>
</comment>
<evidence type="ECO:0000313" key="3">
    <source>
        <dbReference type="Proteomes" id="UP001190700"/>
    </source>
</evidence>
<evidence type="ECO:0000256" key="1">
    <source>
        <dbReference type="SAM" id="MobiDB-lite"/>
    </source>
</evidence>
<reference evidence="2 3" key="1">
    <citation type="journal article" date="2015" name="Genome Biol. Evol.">
        <title>Comparative Genomics of a Bacterivorous Green Alga Reveals Evolutionary Causalities and Consequences of Phago-Mixotrophic Mode of Nutrition.</title>
        <authorList>
            <person name="Burns J.A."/>
            <person name="Paasch A."/>
            <person name="Narechania A."/>
            <person name="Kim E."/>
        </authorList>
    </citation>
    <scope>NUCLEOTIDE SEQUENCE [LARGE SCALE GENOMIC DNA]</scope>
    <source>
        <strain evidence="2 3">PLY_AMNH</strain>
    </source>
</reference>
<protein>
    <submittedName>
        <fullName evidence="2">Uncharacterized protein</fullName>
    </submittedName>
</protein>
<feature type="region of interest" description="Disordered" evidence="1">
    <location>
        <begin position="1"/>
        <end position="25"/>
    </location>
</feature>
<dbReference type="EMBL" id="LGRX02007592">
    <property type="protein sequence ID" value="KAK3274673.1"/>
    <property type="molecule type" value="Genomic_DNA"/>
</dbReference>
<organism evidence="2 3">
    <name type="scientific">Cymbomonas tetramitiformis</name>
    <dbReference type="NCBI Taxonomy" id="36881"/>
    <lineage>
        <taxon>Eukaryota</taxon>
        <taxon>Viridiplantae</taxon>
        <taxon>Chlorophyta</taxon>
        <taxon>Pyramimonadophyceae</taxon>
        <taxon>Pyramimonadales</taxon>
        <taxon>Pyramimonadaceae</taxon>
        <taxon>Cymbomonas</taxon>
    </lineage>
</organism>
<accession>A0AAE0GB61</accession>